<feature type="compositionally biased region" description="Polar residues" evidence="1">
    <location>
        <begin position="737"/>
        <end position="751"/>
    </location>
</feature>
<feature type="compositionally biased region" description="Pro residues" evidence="1">
    <location>
        <begin position="106"/>
        <end position="123"/>
    </location>
</feature>
<feature type="region of interest" description="Disordered" evidence="1">
    <location>
        <begin position="200"/>
        <end position="262"/>
    </location>
</feature>
<feature type="compositionally biased region" description="Polar residues" evidence="1">
    <location>
        <begin position="227"/>
        <end position="247"/>
    </location>
</feature>
<accession>A0A9P4IQM0</accession>
<feature type="compositionally biased region" description="Polar residues" evidence="1">
    <location>
        <begin position="795"/>
        <end position="820"/>
    </location>
</feature>
<feature type="region of interest" description="Disordered" evidence="1">
    <location>
        <begin position="780"/>
        <end position="930"/>
    </location>
</feature>
<feature type="compositionally biased region" description="Gly residues" evidence="1">
    <location>
        <begin position="137"/>
        <end position="149"/>
    </location>
</feature>
<dbReference type="AlphaFoldDB" id="A0A9P4IQM0"/>
<evidence type="ECO:0000256" key="1">
    <source>
        <dbReference type="SAM" id="MobiDB-lite"/>
    </source>
</evidence>
<comment type="caution">
    <text evidence="2">The sequence shown here is derived from an EMBL/GenBank/DDBJ whole genome shotgun (WGS) entry which is preliminary data.</text>
</comment>
<protein>
    <recommendedName>
        <fullName evidence="4">Cell wall proline rich protein</fullName>
    </recommendedName>
</protein>
<dbReference type="EMBL" id="ML978122">
    <property type="protein sequence ID" value="KAF2102737.1"/>
    <property type="molecule type" value="Genomic_DNA"/>
</dbReference>
<dbReference type="Proteomes" id="UP000799772">
    <property type="component" value="Unassembled WGS sequence"/>
</dbReference>
<proteinExistence type="predicted"/>
<feature type="compositionally biased region" description="Basic and acidic residues" evidence="1">
    <location>
        <begin position="650"/>
        <end position="667"/>
    </location>
</feature>
<dbReference type="OrthoDB" id="5406427at2759"/>
<evidence type="ECO:0000313" key="3">
    <source>
        <dbReference type="Proteomes" id="UP000799772"/>
    </source>
</evidence>
<sequence length="945" mass="101052">MAEISTTLPPTFSDFDNQSMGSAVYSHRSGSSITSTEMIPNPDFTFPARAPDSDALAPSSRRPMSAQMSKPTHAQSRSISQRRSVSALPNFTFNPSGMIPASQSPKTPPPQSPPHSPSLPIPTTPSSHMRHRRGGSEFIGGDGKGGGMGLMSTSPTKGDGVLPAPSSSTRLGPPAGRRGHAHRRSGAISCHDLQTILQPTSANAQPRGGSAPVTPLENDNKFFAPQSRRSASQTELRMTSTDDQATPSDGAESPPKGVVPRTRVGFSERVEYIRPLSTISSETESSLSTIRGHSVNGSLSSVISAGAASPSSSVKLGRPSLQTTFEDENMGGRPSTADDALESIGSTREQFGRTLMLPERPKSAAATESPTATTPPCGSPVKSKSQQKKRFSGWFDQRRNSRPQSAMSLSSRSEPSLIVTPPDTPALPQEGDDSQEDTVDERALGNKIDCDRRPRKVRSWAHSLIPLRHRPKTPTEGQSSPVEQEPPPPVPPTPAGVDFNVVANFDADNTIDIVTSPIQATTPQYGSNFMADSTPSDGSFGSDAMSPIIDLDAALGPFNTPPIGSRTFPRTTITRRSMHSGSFGTGLPGLGQQHRRTESAPELAPFDMRMKMGNASTMADVFEEDEEEEYDSKKPVRQVVQKASSAEALDGSRKGAHMHDSATDKQKSGTAWTFDAGLGISTDHSKSAEKLGSVSVERASIAPLQTPNNAQLPESTTLIRDPSPVEVVEDYEEPRASSLTKDSDSTITPTMSEDETKQPPPLMKLNLPLAPPSIMTPDTLASSPLSTPDYHRGSRNSFETPRVGTATSSITDNRTVNSSILGEPGPEYRVSVDDVPSLTSSRSTMTSPQHPLAQYSQGMPDTRSISVSSIPSAGPERTRKRGSIGSLSRLMGGSFAEKSKLSIESRPQSEHGSSRGEEGKSNKKRNRISRLMMFWKAKEKEQLAS</sequence>
<gene>
    <name evidence="2" type="ORF">NA57DRAFT_71724</name>
</gene>
<feature type="compositionally biased region" description="Polar residues" evidence="1">
    <location>
        <begin position="837"/>
        <end position="871"/>
    </location>
</feature>
<feature type="region of interest" description="Disordered" evidence="1">
    <location>
        <begin position="352"/>
        <end position="495"/>
    </location>
</feature>
<feature type="compositionally biased region" description="Polar residues" evidence="1">
    <location>
        <begin position="304"/>
        <end position="324"/>
    </location>
</feature>
<feature type="compositionally biased region" description="Polar residues" evidence="1">
    <location>
        <begin position="1"/>
        <end position="21"/>
    </location>
</feature>
<feature type="compositionally biased region" description="Low complexity" evidence="1">
    <location>
        <begin position="75"/>
        <end position="86"/>
    </location>
</feature>
<feature type="compositionally biased region" description="Polar residues" evidence="1">
    <location>
        <begin position="402"/>
        <end position="414"/>
    </location>
</feature>
<feature type="compositionally biased region" description="Acidic residues" evidence="1">
    <location>
        <begin position="430"/>
        <end position="439"/>
    </location>
</feature>
<feature type="compositionally biased region" description="Basic and acidic residues" evidence="1">
    <location>
        <begin position="897"/>
        <end position="921"/>
    </location>
</feature>
<evidence type="ECO:0000313" key="2">
    <source>
        <dbReference type="EMBL" id="KAF2102737.1"/>
    </source>
</evidence>
<feature type="compositionally biased region" description="Basic and acidic residues" evidence="1">
    <location>
        <begin position="440"/>
        <end position="452"/>
    </location>
</feature>
<organism evidence="2 3">
    <name type="scientific">Rhizodiscina lignyota</name>
    <dbReference type="NCBI Taxonomy" id="1504668"/>
    <lineage>
        <taxon>Eukaryota</taxon>
        <taxon>Fungi</taxon>
        <taxon>Dikarya</taxon>
        <taxon>Ascomycota</taxon>
        <taxon>Pezizomycotina</taxon>
        <taxon>Dothideomycetes</taxon>
        <taxon>Pleosporomycetidae</taxon>
        <taxon>Aulographales</taxon>
        <taxon>Rhizodiscinaceae</taxon>
        <taxon>Rhizodiscina</taxon>
    </lineage>
</organism>
<feature type="compositionally biased region" description="Polar residues" evidence="1">
    <location>
        <begin position="28"/>
        <end position="38"/>
    </location>
</feature>
<feature type="region of interest" description="Disordered" evidence="1">
    <location>
        <begin position="1"/>
        <end position="185"/>
    </location>
</feature>
<reference evidence="2" key="1">
    <citation type="journal article" date="2020" name="Stud. Mycol.">
        <title>101 Dothideomycetes genomes: a test case for predicting lifestyles and emergence of pathogens.</title>
        <authorList>
            <person name="Haridas S."/>
            <person name="Albert R."/>
            <person name="Binder M."/>
            <person name="Bloem J."/>
            <person name="Labutti K."/>
            <person name="Salamov A."/>
            <person name="Andreopoulos B."/>
            <person name="Baker S."/>
            <person name="Barry K."/>
            <person name="Bills G."/>
            <person name="Bluhm B."/>
            <person name="Cannon C."/>
            <person name="Castanera R."/>
            <person name="Culley D."/>
            <person name="Daum C."/>
            <person name="Ezra D."/>
            <person name="Gonzalez J."/>
            <person name="Henrissat B."/>
            <person name="Kuo A."/>
            <person name="Liang C."/>
            <person name="Lipzen A."/>
            <person name="Lutzoni F."/>
            <person name="Magnuson J."/>
            <person name="Mondo S."/>
            <person name="Nolan M."/>
            <person name="Ohm R."/>
            <person name="Pangilinan J."/>
            <person name="Park H.-J."/>
            <person name="Ramirez L."/>
            <person name="Alfaro M."/>
            <person name="Sun H."/>
            <person name="Tritt A."/>
            <person name="Yoshinaga Y."/>
            <person name="Zwiers L.-H."/>
            <person name="Turgeon B."/>
            <person name="Goodwin S."/>
            <person name="Spatafora J."/>
            <person name="Crous P."/>
            <person name="Grigoriev I."/>
        </authorList>
    </citation>
    <scope>NUCLEOTIDE SEQUENCE</scope>
    <source>
        <strain evidence="2">CBS 133067</strain>
    </source>
</reference>
<feature type="compositionally biased region" description="Low complexity" evidence="1">
    <location>
        <begin position="363"/>
        <end position="376"/>
    </location>
</feature>
<feature type="region of interest" description="Disordered" evidence="1">
    <location>
        <begin position="732"/>
        <end position="761"/>
    </location>
</feature>
<name>A0A9P4IQM0_9PEZI</name>
<feature type="compositionally biased region" description="Pro residues" evidence="1">
    <location>
        <begin position="484"/>
        <end position="494"/>
    </location>
</feature>
<feature type="region of interest" description="Disordered" evidence="1">
    <location>
        <begin position="643"/>
        <end position="667"/>
    </location>
</feature>
<keyword evidence="3" id="KW-1185">Reference proteome</keyword>
<feature type="region of interest" description="Disordered" evidence="1">
    <location>
        <begin position="304"/>
        <end position="340"/>
    </location>
</feature>
<evidence type="ECO:0008006" key="4">
    <source>
        <dbReference type="Google" id="ProtNLM"/>
    </source>
</evidence>